<evidence type="ECO:0000256" key="4">
    <source>
        <dbReference type="ARBA" id="ARBA00023239"/>
    </source>
</evidence>
<dbReference type="NCBIfam" id="NF005119">
    <property type="entry name" value="PRK06552.1"/>
    <property type="match status" value="1"/>
</dbReference>
<dbReference type="Pfam" id="PF01081">
    <property type="entry name" value="Aldolase"/>
    <property type="match status" value="1"/>
</dbReference>
<accession>A0A926E5L3</accession>
<dbReference type="AlphaFoldDB" id="A0A926E5L3"/>
<evidence type="ECO:0000256" key="2">
    <source>
        <dbReference type="ARBA" id="ARBA00006906"/>
    </source>
</evidence>
<dbReference type="SUPFAM" id="SSF51569">
    <property type="entry name" value="Aldolase"/>
    <property type="match status" value="1"/>
</dbReference>
<dbReference type="EC" id="4.1.2.14" evidence="6"/>
<evidence type="ECO:0000256" key="1">
    <source>
        <dbReference type="ARBA" id="ARBA00004761"/>
    </source>
</evidence>
<evidence type="ECO:0000256" key="5">
    <source>
        <dbReference type="ARBA" id="ARBA00023277"/>
    </source>
</evidence>
<dbReference type="EMBL" id="JACRSV010000001">
    <property type="protein sequence ID" value="MBC8559631.1"/>
    <property type="molecule type" value="Genomic_DNA"/>
</dbReference>
<sequence length="206" mass="21535">MEKEQVYESITRTGVVAVIRGETKEEALRVARASVAGGIEAVEITFTVPGAEEVIRVLSDELAGKAAVGAGSVLDAETARIAILAGAQFIVSPCLSEEVIRTCNRYRVFCACGIMTVTEAVRAMEAGADLLKIFPADTLGMGFLKALHGPLPQAKLMPTGGVTVENTADWLRAGAVAVGTGGSLTKGDVSENARRFLAESAKVLKK</sequence>
<dbReference type="InterPro" id="IPR013785">
    <property type="entry name" value="Aldolase_TIM"/>
</dbReference>
<keyword evidence="5" id="KW-0119">Carbohydrate metabolism</keyword>
<dbReference type="GO" id="GO:0008700">
    <property type="term" value="F:(R,S)-4-hydroxy-2-oxoglutarate aldolase activity"/>
    <property type="evidence" value="ECO:0007669"/>
    <property type="project" value="UniProtKB-EC"/>
</dbReference>
<comment type="caution">
    <text evidence="6">The sequence shown here is derived from an EMBL/GenBank/DDBJ whole genome shotgun (WGS) entry which is preliminary data.</text>
</comment>
<reference evidence="6" key="1">
    <citation type="submission" date="2020-08" db="EMBL/GenBank/DDBJ databases">
        <title>Genome public.</title>
        <authorList>
            <person name="Liu C."/>
            <person name="Sun Q."/>
        </authorList>
    </citation>
    <scope>NUCLEOTIDE SEQUENCE</scope>
    <source>
        <strain evidence="6">NSJ-33</strain>
    </source>
</reference>
<dbReference type="RefSeq" id="WP_249294521.1">
    <property type="nucleotide sequence ID" value="NZ_JACRSV010000001.1"/>
</dbReference>
<evidence type="ECO:0000256" key="3">
    <source>
        <dbReference type="ARBA" id="ARBA00011233"/>
    </source>
</evidence>
<protein>
    <submittedName>
        <fullName evidence="6">Bifunctional 2-keto-4-hydroxyglutarate aldolase/2-keto-3-deoxy-6-phosphogluconate aldolase</fullName>
        <ecNumber evidence="6">4.1.2.14</ecNumber>
        <ecNumber evidence="6">4.1.3.16</ecNumber>
    </submittedName>
</protein>
<dbReference type="NCBIfam" id="TIGR01182">
    <property type="entry name" value="eda"/>
    <property type="match status" value="1"/>
</dbReference>
<gene>
    <name evidence="6" type="ORF">H8710_06030</name>
</gene>
<organism evidence="6 7">
    <name type="scientific">Fumia xinanensis</name>
    <dbReference type="NCBI Taxonomy" id="2763659"/>
    <lineage>
        <taxon>Bacteria</taxon>
        <taxon>Bacillati</taxon>
        <taxon>Bacillota</taxon>
        <taxon>Clostridia</taxon>
        <taxon>Eubacteriales</taxon>
        <taxon>Oscillospiraceae</taxon>
        <taxon>Fumia</taxon>
    </lineage>
</organism>
<dbReference type="GO" id="GO:0008675">
    <property type="term" value="F:2-dehydro-3-deoxy-phosphogluconate aldolase activity"/>
    <property type="evidence" value="ECO:0007669"/>
    <property type="project" value="UniProtKB-EC"/>
</dbReference>
<comment type="pathway">
    <text evidence="1">Carbohydrate acid metabolism.</text>
</comment>
<dbReference type="PANTHER" id="PTHR30246:SF1">
    <property type="entry name" value="2-DEHYDRO-3-DEOXY-6-PHOSPHOGALACTONATE ALDOLASE-RELATED"/>
    <property type="match status" value="1"/>
</dbReference>
<dbReference type="Gene3D" id="3.20.20.70">
    <property type="entry name" value="Aldolase class I"/>
    <property type="match status" value="1"/>
</dbReference>
<evidence type="ECO:0000313" key="6">
    <source>
        <dbReference type="EMBL" id="MBC8559631.1"/>
    </source>
</evidence>
<dbReference type="CDD" id="cd00452">
    <property type="entry name" value="KDPG_aldolase"/>
    <property type="match status" value="1"/>
</dbReference>
<dbReference type="Proteomes" id="UP000610760">
    <property type="component" value="Unassembled WGS sequence"/>
</dbReference>
<dbReference type="EC" id="4.1.3.16" evidence="6"/>
<comment type="similarity">
    <text evidence="2">Belongs to the KHG/KDPG aldolase family.</text>
</comment>
<comment type="subunit">
    <text evidence="3">Homotrimer.</text>
</comment>
<name>A0A926E5L3_9FIRM</name>
<proteinExistence type="inferred from homology"/>
<evidence type="ECO:0000313" key="7">
    <source>
        <dbReference type="Proteomes" id="UP000610760"/>
    </source>
</evidence>
<dbReference type="PANTHER" id="PTHR30246">
    <property type="entry name" value="2-KETO-3-DEOXY-6-PHOSPHOGLUCONATE ALDOLASE"/>
    <property type="match status" value="1"/>
</dbReference>
<keyword evidence="7" id="KW-1185">Reference proteome</keyword>
<dbReference type="InterPro" id="IPR000887">
    <property type="entry name" value="Aldlse_KDPG_KHG"/>
</dbReference>
<keyword evidence="4 6" id="KW-0456">Lyase</keyword>